<feature type="transmembrane region" description="Helical" evidence="9">
    <location>
        <begin position="43"/>
        <end position="62"/>
    </location>
</feature>
<comment type="similarity">
    <text evidence="8">Belongs to the anion channel-forming bestrophin (TC 1.A.46) family.</text>
</comment>
<evidence type="ECO:0000256" key="3">
    <source>
        <dbReference type="ARBA" id="ARBA00022475"/>
    </source>
</evidence>
<evidence type="ECO:0000256" key="5">
    <source>
        <dbReference type="ARBA" id="ARBA00022989"/>
    </source>
</evidence>
<dbReference type="OrthoDB" id="445589at2"/>
<dbReference type="AlphaFoldDB" id="A0A4Z0PGD1"/>
<keyword evidence="4 9" id="KW-0812">Transmembrane</keyword>
<evidence type="ECO:0000256" key="9">
    <source>
        <dbReference type="SAM" id="Phobius"/>
    </source>
</evidence>
<feature type="transmembrane region" description="Helical" evidence="9">
    <location>
        <begin position="261"/>
        <end position="281"/>
    </location>
</feature>
<reference evidence="10 11" key="1">
    <citation type="submission" date="2019-04" db="EMBL/GenBank/DDBJ databases">
        <authorList>
            <person name="Feng G."/>
            <person name="Zhang J."/>
            <person name="Zhu H."/>
        </authorList>
    </citation>
    <scope>NUCLEOTIDE SEQUENCE [LARGE SCALE GENOMIC DNA]</scope>
    <source>
        <strain evidence="10 11">JCM 17223</strain>
    </source>
</reference>
<evidence type="ECO:0000256" key="4">
    <source>
        <dbReference type="ARBA" id="ARBA00022692"/>
    </source>
</evidence>
<proteinExistence type="inferred from homology"/>
<keyword evidence="7 9" id="KW-0472">Membrane</keyword>
<keyword evidence="2" id="KW-0813">Transport</keyword>
<protein>
    <submittedName>
        <fullName evidence="10">Multidrug transporter</fullName>
    </submittedName>
</protein>
<dbReference type="RefSeq" id="WP_135499346.1">
    <property type="nucleotide sequence ID" value="NZ_SRLD01000049.1"/>
</dbReference>
<name>A0A4Z0PGD1_9BACT</name>
<dbReference type="InterPro" id="IPR044669">
    <property type="entry name" value="YneE/VCCN1/2-like"/>
</dbReference>
<keyword evidence="5 9" id="KW-1133">Transmembrane helix</keyword>
<gene>
    <name evidence="10" type="ORF">E5J99_18720</name>
</gene>
<evidence type="ECO:0000256" key="6">
    <source>
        <dbReference type="ARBA" id="ARBA00023065"/>
    </source>
</evidence>
<evidence type="ECO:0000313" key="10">
    <source>
        <dbReference type="EMBL" id="TGE13834.1"/>
    </source>
</evidence>
<dbReference type="GO" id="GO:0005886">
    <property type="term" value="C:plasma membrane"/>
    <property type="evidence" value="ECO:0007669"/>
    <property type="project" value="UniProtKB-SubCell"/>
</dbReference>
<evidence type="ECO:0000256" key="8">
    <source>
        <dbReference type="ARBA" id="ARBA00034708"/>
    </source>
</evidence>
<evidence type="ECO:0000256" key="2">
    <source>
        <dbReference type="ARBA" id="ARBA00022448"/>
    </source>
</evidence>
<dbReference type="PANTHER" id="PTHR33281">
    <property type="entry name" value="UPF0187 PROTEIN YNEE"/>
    <property type="match status" value="1"/>
</dbReference>
<comment type="subcellular location">
    <subcellularLocation>
        <location evidence="1">Cell membrane</location>
        <topology evidence="1">Multi-pass membrane protein</topology>
    </subcellularLocation>
</comment>
<feature type="transmembrane region" description="Helical" evidence="9">
    <location>
        <begin position="235"/>
        <end position="255"/>
    </location>
</feature>
<sequence>MHAGHHYTLKEVLLWTRREIMGVFVLALVPTVLYAGLGWHWLAMPWVPIALVGTATAFIVGFKNNATYSRLWEARQIWGTIVNISRAWGVPVRDFVPPLPAESSGFADVRQQLTYRHLAWLTALRFQLREPRAWESMTQAANAEYSQLYRVTERDGSLADELQRYLTPADAAYVLSKKNRATHLLGLQSKQLKELADNDHLEMFRYFELVRQLTALYEQQGKCERLKNFPYPRQFATINLFFARLFVCLVPFGMLQEFEKLGGHFVWLTIPFSMLVSWIFLTMERIGESTENPFEGGANDVPITALARTIEIDLRELLDEADVPAALQPVNNILM</sequence>
<dbReference type="EMBL" id="SRLD01000049">
    <property type="protein sequence ID" value="TGE13834.1"/>
    <property type="molecule type" value="Genomic_DNA"/>
</dbReference>
<feature type="transmembrane region" description="Helical" evidence="9">
    <location>
        <begin position="20"/>
        <end position="37"/>
    </location>
</feature>
<dbReference type="Proteomes" id="UP000297739">
    <property type="component" value="Unassembled WGS sequence"/>
</dbReference>
<evidence type="ECO:0000256" key="7">
    <source>
        <dbReference type="ARBA" id="ARBA00023136"/>
    </source>
</evidence>
<organism evidence="10 11">
    <name type="scientific">Hymenobacter elongatus</name>
    <dbReference type="NCBI Taxonomy" id="877208"/>
    <lineage>
        <taxon>Bacteria</taxon>
        <taxon>Pseudomonadati</taxon>
        <taxon>Bacteroidota</taxon>
        <taxon>Cytophagia</taxon>
        <taxon>Cytophagales</taxon>
        <taxon>Hymenobacteraceae</taxon>
        <taxon>Hymenobacter</taxon>
    </lineage>
</organism>
<accession>A0A4Z0PGD1</accession>
<dbReference type="GO" id="GO:0005254">
    <property type="term" value="F:chloride channel activity"/>
    <property type="evidence" value="ECO:0007669"/>
    <property type="project" value="InterPro"/>
</dbReference>
<keyword evidence="6" id="KW-0406">Ion transport</keyword>
<dbReference type="Pfam" id="PF25539">
    <property type="entry name" value="Bestrophin_2"/>
    <property type="match status" value="1"/>
</dbReference>
<comment type="caution">
    <text evidence="10">The sequence shown here is derived from an EMBL/GenBank/DDBJ whole genome shotgun (WGS) entry which is preliminary data.</text>
</comment>
<keyword evidence="3" id="KW-1003">Cell membrane</keyword>
<keyword evidence="11" id="KW-1185">Reference proteome</keyword>
<evidence type="ECO:0000256" key="1">
    <source>
        <dbReference type="ARBA" id="ARBA00004651"/>
    </source>
</evidence>
<evidence type="ECO:0000313" key="11">
    <source>
        <dbReference type="Proteomes" id="UP000297739"/>
    </source>
</evidence>
<dbReference type="PANTHER" id="PTHR33281:SF19">
    <property type="entry name" value="VOLTAGE-DEPENDENT ANION CHANNEL-FORMING PROTEIN YNEE"/>
    <property type="match status" value="1"/>
</dbReference>